<proteinExistence type="predicted"/>
<dbReference type="Proteomes" id="UP000050795">
    <property type="component" value="Unassembled WGS sequence"/>
</dbReference>
<sequence length="89" mass="9848">MSCICTESFLLHVMNHDSVINFSRSTPTSITFENFDSVPPTPLCGCVMMHAVRLPSFSQNYSSSREVSTILTLAKFLCSDNLTTPDLLV</sequence>
<keyword evidence="1" id="KW-1185">Reference proteome</keyword>
<reference evidence="1" key="1">
    <citation type="submission" date="2022-06" db="EMBL/GenBank/DDBJ databases">
        <authorList>
            <person name="Berger JAMES D."/>
            <person name="Berger JAMES D."/>
        </authorList>
    </citation>
    <scope>NUCLEOTIDE SEQUENCE [LARGE SCALE GENOMIC DNA]</scope>
</reference>
<name>A0AA85J0M7_TRIRE</name>
<accession>A0AA85J0M7</accession>
<evidence type="ECO:0000313" key="1">
    <source>
        <dbReference type="Proteomes" id="UP000050795"/>
    </source>
</evidence>
<dbReference type="AlphaFoldDB" id="A0AA85J0M7"/>
<protein>
    <submittedName>
        <fullName evidence="2">Uncharacterized protein</fullName>
    </submittedName>
</protein>
<reference evidence="2" key="2">
    <citation type="submission" date="2023-11" db="UniProtKB">
        <authorList>
            <consortium name="WormBaseParasite"/>
        </authorList>
    </citation>
    <scope>IDENTIFICATION</scope>
</reference>
<evidence type="ECO:0000313" key="2">
    <source>
        <dbReference type="WBParaSite" id="TREG1_125010.1"/>
    </source>
</evidence>
<dbReference type="WBParaSite" id="TREG1_125010.1">
    <property type="protein sequence ID" value="TREG1_125010.1"/>
    <property type="gene ID" value="TREG1_125010"/>
</dbReference>
<organism evidence="1 2">
    <name type="scientific">Trichobilharzia regenti</name>
    <name type="common">Nasal bird schistosome</name>
    <dbReference type="NCBI Taxonomy" id="157069"/>
    <lineage>
        <taxon>Eukaryota</taxon>
        <taxon>Metazoa</taxon>
        <taxon>Spiralia</taxon>
        <taxon>Lophotrochozoa</taxon>
        <taxon>Platyhelminthes</taxon>
        <taxon>Trematoda</taxon>
        <taxon>Digenea</taxon>
        <taxon>Strigeidida</taxon>
        <taxon>Schistosomatoidea</taxon>
        <taxon>Schistosomatidae</taxon>
        <taxon>Trichobilharzia</taxon>
    </lineage>
</organism>